<protein>
    <recommendedName>
        <fullName evidence="1">Sugar fermentation stimulation protein homolog</fullName>
    </recommendedName>
</protein>
<reference evidence="4" key="1">
    <citation type="submission" date="2021-11" db="EMBL/GenBank/DDBJ databases">
        <authorList>
            <person name="Qingchun L."/>
            <person name="Dong Z."/>
            <person name="Zongwei Q."/>
            <person name="Jia Z."/>
            <person name="Duotao L."/>
        </authorList>
    </citation>
    <scope>NUCLEOTIDE SEQUENCE</scope>
    <source>
        <strain evidence="4">WLY-B-L2</strain>
    </source>
</reference>
<comment type="similarity">
    <text evidence="1">Belongs to the SfsA family.</text>
</comment>
<dbReference type="CDD" id="cd22359">
    <property type="entry name" value="SfsA-like_bacterial"/>
    <property type="match status" value="1"/>
</dbReference>
<accession>A0ABS8NC52</accession>
<dbReference type="PANTHER" id="PTHR30545:SF2">
    <property type="entry name" value="SUGAR FERMENTATION STIMULATION PROTEIN A"/>
    <property type="match status" value="1"/>
</dbReference>
<name>A0ABS8NC52_9CLOT</name>
<evidence type="ECO:0000259" key="2">
    <source>
        <dbReference type="Pfam" id="PF03749"/>
    </source>
</evidence>
<dbReference type="Gene3D" id="3.40.1350.60">
    <property type="match status" value="1"/>
</dbReference>
<keyword evidence="5" id="KW-1185">Reference proteome</keyword>
<dbReference type="RefSeq" id="WP_229982171.1">
    <property type="nucleotide sequence ID" value="NZ_JAJJPB010000049.1"/>
</dbReference>
<dbReference type="Pfam" id="PF17746">
    <property type="entry name" value="SfsA_N"/>
    <property type="match status" value="1"/>
</dbReference>
<sequence length="230" mass="26986">MIFDKNIVKAEFINRPNRFEAYVYINNFQVKVHVPNTGRCREILIPGTTVLLREGNSPTRKTKYDLIAGYKGERLINIDSQIPNKVVYEALKLKKISYFKKYVKIEKEKIFENSRFDFELWDKSNRQCYLEVKGVTFEKNGVTMFPDAPTERGRKHLLELVKAKKAGLDAAVLFLIQMSNVKYFTPYDKMDKEFGENLRYAKQNNVEIFAYDCDVGEHFITLRDEVKVKL</sequence>
<dbReference type="NCBIfam" id="TIGR00230">
    <property type="entry name" value="sfsA"/>
    <property type="match status" value="1"/>
</dbReference>
<dbReference type="Proteomes" id="UP001165422">
    <property type="component" value="Unassembled WGS sequence"/>
</dbReference>
<dbReference type="EMBL" id="JAJJPB010000049">
    <property type="protein sequence ID" value="MCC9296774.1"/>
    <property type="molecule type" value="Genomic_DNA"/>
</dbReference>
<dbReference type="Gene3D" id="2.40.50.580">
    <property type="match status" value="1"/>
</dbReference>
<evidence type="ECO:0000256" key="1">
    <source>
        <dbReference type="HAMAP-Rule" id="MF_00095"/>
    </source>
</evidence>
<dbReference type="Pfam" id="PF03749">
    <property type="entry name" value="SfsA"/>
    <property type="match status" value="1"/>
</dbReference>
<gene>
    <name evidence="1 4" type="primary">sfsA</name>
    <name evidence="4" type="ORF">LN736_18225</name>
</gene>
<comment type="caution">
    <text evidence="4">The sequence shown here is derived from an EMBL/GenBank/DDBJ whole genome shotgun (WGS) entry which is preliminary data.</text>
</comment>
<dbReference type="PANTHER" id="PTHR30545">
    <property type="entry name" value="SUGAR FERMENTATION STIMULATION PROTEIN A"/>
    <property type="match status" value="1"/>
</dbReference>
<proteinExistence type="inferred from homology"/>
<dbReference type="InterPro" id="IPR005224">
    <property type="entry name" value="SfsA"/>
</dbReference>
<dbReference type="InterPro" id="IPR041465">
    <property type="entry name" value="SfsA_N"/>
</dbReference>
<evidence type="ECO:0000259" key="3">
    <source>
        <dbReference type="Pfam" id="PF17746"/>
    </source>
</evidence>
<evidence type="ECO:0000313" key="4">
    <source>
        <dbReference type="EMBL" id="MCC9296774.1"/>
    </source>
</evidence>
<organism evidence="4 5">
    <name type="scientific">Clostridium aromativorans</name>
    <dbReference type="NCBI Taxonomy" id="2836848"/>
    <lineage>
        <taxon>Bacteria</taxon>
        <taxon>Bacillati</taxon>
        <taxon>Bacillota</taxon>
        <taxon>Clostridia</taxon>
        <taxon>Eubacteriales</taxon>
        <taxon>Clostridiaceae</taxon>
        <taxon>Clostridium</taxon>
    </lineage>
</organism>
<feature type="domain" description="SfsA N-terminal OB" evidence="3">
    <location>
        <begin position="13"/>
        <end position="78"/>
    </location>
</feature>
<feature type="domain" description="Sugar fermentation stimulation protein C-terminal" evidence="2">
    <location>
        <begin position="81"/>
        <end position="217"/>
    </location>
</feature>
<dbReference type="InterPro" id="IPR040452">
    <property type="entry name" value="SfsA_C"/>
</dbReference>
<dbReference type="HAMAP" id="MF_00095">
    <property type="entry name" value="SfsA"/>
    <property type="match status" value="1"/>
</dbReference>
<evidence type="ECO:0000313" key="5">
    <source>
        <dbReference type="Proteomes" id="UP001165422"/>
    </source>
</evidence>